<dbReference type="PANTHER" id="PTHR48200:SF1">
    <property type="entry name" value="AMINOTRANSFERASE-LIKE PLANT MOBILE DOMAIN-CONTAINING PROTEIN"/>
    <property type="match status" value="1"/>
</dbReference>
<dbReference type="EMBL" id="JARKNE010000012">
    <property type="protein sequence ID" value="KAK5775645.1"/>
    <property type="molecule type" value="Genomic_DNA"/>
</dbReference>
<feature type="domain" description="DUF7745" evidence="1">
    <location>
        <begin position="18"/>
        <end position="143"/>
    </location>
</feature>
<dbReference type="Proteomes" id="UP001358586">
    <property type="component" value="Chromosome 12"/>
</dbReference>
<evidence type="ECO:0000313" key="2">
    <source>
        <dbReference type="EMBL" id="KAK5775645.1"/>
    </source>
</evidence>
<dbReference type="Pfam" id="PF24924">
    <property type="entry name" value="DUF7745"/>
    <property type="match status" value="1"/>
</dbReference>
<comment type="caution">
    <text evidence="2">The sequence shown here is derived from an EMBL/GenBank/DDBJ whole genome shotgun (WGS) entry which is preliminary data.</text>
</comment>
<proteinExistence type="predicted"/>
<keyword evidence="3" id="KW-1185">Reference proteome</keyword>
<sequence length="143" mass="16921">MNDAVSNLFDRLEKRVTLVLAILAETFRSLSACQRVNEGRFIECAQLLLVWFHSYFWKVEKVSYRVFSKDYSLLKELVAIPRQGNISEEKWMAILQNLQNKDIEWRAHWMILNEILYQCGDFGWVPLLRKWGAVGYAHLLVLR</sequence>
<gene>
    <name evidence="2" type="ORF">PVK06_043563</name>
</gene>
<name>A0ABR0MNZ5_GOSAR</name>
<dbReference type="PANTHER" id="PTHR48200">
    <property type="entry name" value="PROTEIN, PUTATIVE-RELATED"/>
    <property type="match status" value="1"/>
</dbReference>
<dbReference type="InterPro" id="IPR056647">
    <property type="entry name" value="DUF7745"/>
</dbReference>
<evidence type="ECO:0000313" key="3">
    <source>
        <dbReference type="Proteomes" id="UP001358586"/>
    </source>
</evidence>
<reference evidence="2 3" key="1">
    <citation type="submission" date="2023-03" db="EMBL/GenBank/DDBJ databases">
        <title>WGS of Gossypium arboreum.</title>
        <authorList>
            <person name="Yu D."/>
        </authorList>
    </citation>
    <scope>NUCLEOTIDE SEQUENCE [LARGE SCALE GENOMIC DNA]</scope>
    <source>
        <tissue evidence="2">Leaf</tissue>
    </source>
</reference>
<protein>
    <recommendedName>
        <fullName evidence="1">DUF7745 domain-containing protein</fullName>
    </recommendedName>
</protein>
<accession>A0ABR0MNZ5</accession>
<evidence type="ECO:0000259" key="1">
    <source>
        <dbReference type="Pfam" id="PF24924"/>
    </source>
</evidence>
<organism evidence="2 3">
    <name type="scientific">Gossypium arboreum</name>
    <name type="common">Tree cotton</name>
    <name type="synonym">Gossypium nanking</name>
    <dbReference type="NCBI Taxonomy" id="29729"/>
    <lineage>
        <taxon>Eukaryota</taxon>
        <taxon>Viridiplantae</taxon>
        <taxon>Streptophyta</taxon>
        <taxon>Embryophyta</taxon>
        <taxon>Tracheophyta</taxon>
        <taxon>Spermatophyta</taxon>
        <taxon>Magnoliopsida</taxon>
        <taxon>eudicotyledons</taxon>
        <taxon>Gunneridae</taxon>
        <taxon>Pentapetalae</taxon>
        <taxon>rosids</taxon>
        <taxon>malvids</taxon>
        <taxon>Malvales</taxon>
        <taxon>Malvaceae</taxon>
        <taxon>Malvoideae</taxon>
        <taxon>Gossypium</taxon>
    </lineage>
</organism>